<gene>
    <name evidence="2" type="ORF">Tco_0923665</name>
</gene>
<organism evidence="2 3">
    <name type="scientific">Tanacetum coccineum</name>
    <dbReference type="NCBI Taxonomy" id="301880"/>
    <lineage>
        <taxon>Eukaryota</taxon>
        <taxon>Viridiplantae</taxon>
        <taxon>Streptophyta</taxon>
        <taxon>Embryophyta</taxon>
        <taxon>Tracheophyta</taxon>
        <taxon>Spermatophyta</taxon>
        <taxon>Magnoliopsida</taxon>
        <taxon>eudicotyledons</taxon>
        <taxon>Gunneridae</taxon>
        <taxon>Pentapetalae</taxon>
        <taxon>asterids</taxon>
        <taxon>campanulids</taxon>
        <taxon>Asterales</taxon>
        <taxon>Asteraceae</taxon>
        <taxon>Asteroideae</taxon>
        <taxon>Anthemideae</taxon>
        <taxon>Anthemidinae</taxon>
        <taxon>Tanacetum</taxon>
    </lineage>
</organism>
<sequence>MGSDFLGEHRETWDGFRILYEQEEANSANRRRAIRKVLLKEDFDGSDVEKEGDNNVSIVPDSVKEDVNVQAEEKGSGLTTNEGESVSIGSRKKQKIEINDGGSLLTGWRSDMVGKTDGSTTMEGCNASDDIYKKNVALKDIQKAEKCDKLEAAHRS</sequence>
<evidence type="ECO:0000313" key="3">
    <source>
        <dbReference type="Proteomes" id="UP001151760"/>
    </source>
</evidence>
<dbReference type="Proteomes" id="UP001151760">
    <property type="component" value="Unassembled WGS sequence"/>
</dbReference>
<keyword evidence="3" id="KW-1185">Reference proteome</keyword>
<name>A0ABQ5D1L6_9ASTR</name>
<reference evidence="2" key="2">
    <citation type="submission" date="2022-01" db="EMBL/GenBank/DDBJ databases">
        <authorList>
            <person name="Yamashiro T."/>
            <person name="Shiraishi A."/>
            <person name="Satake H."/>
            <person name="Nakayama K."/>
        </authorList>
    </citation>
    <scope>NUCLEOTIDE SEQUENCE</scope>
</reference>
<evidence type="ECO:0000256" key="1">
    <source>
        <dbReference type="SAM" id="MobiDB-lite"/>
    </source>
</evidence>
<reference evidence="2" key="1">
    <citation type="journal article" date="2022" name="Int. J. Mol. Sci.">
        <title>Draft Genome of Tanacetum Coccineum: Genomic Comparison of Closely Related Tanacetum-Family Plants.</title>
        <authorList>
            <person name="Yamashiro T."/>
            <person name="Shiraishi A."/>
            <person name="Nakayama K."/>
            <person name="Satake H."/>
        </authorList>
    </citation>
    <scope>NUCLEOTIDE SEQUENCE</scope>
</reference>
<proteinExistence type="predicted"/>
<comment type="caution">
    <text evidence="2">The sequence shown here is derived from an EMBL/GenBank/DDBJ whole genome shotgun (WGS) entry which is preliminary data.</text>
</comment>
<accession>A0ABQ5D1L6</accession>
<dbReference type="EMBL" id="BQNB010014863">
    <property type="protein sequence ID" value="GJT33246.1"/>
    <property type="molecule type" value="Genomic_DNA"/>
</dbReference>
<evidence type="ECO:0000313" key="2">
    <source>
        <dbReference type="EMBL" id="GJT33246.1"/>
    </source>
</evidence>
<feature type="compositionally biased region" description="Polar residues" evidence="1">
    <location>
        <begin position="77"/>
        <end position="88"/>
    </location>
</feature>
<protein>
    <submittedName>
        <fullName evidence="2">Uncharacterized protein</fullName>
    </submittedName>
</protein>
<feature type="region of interest" description="Disordered" evidence="1">
    <location>
        <begin position="69"/>
        <end position="93"/>
    </location>
</feature>